<dbReference type="Gene3D" id="3.40.80.10">
    <property type="entry name" value="Peptidoglycan recognition protein-like"/>
    <property type="match status" value="1"/>
</dbReference>
<gene>
    <name evidence="5" type="ORF">HLB23_30085</name>
</gene>
<dbReference type="PANTHER" id="PTHR11022:SF41">
    <property type="entry name" value="PEPTIDOGLYCAN-RECOGNITION PROTEIN LC-RELATED"/>
    <property type="match status" value="1"/>
</dbReference>
<evidence type="ECO:0000313" key="6">
    <source>
        <dbReference type="Proteomes" id="UP000586827"/>
    </source>
</evidence>
<feature type="signal peptide" evidence="3">
    <location>
        <begin position="1"/>
        <end position="30"/>
    </location>
</feature>
<evidence type="ECO:0000256" key="1">
    <source>
        <dbReference type="ARBA" id="ARBA00007553"/>
    </source>
</evidence>
<dbReference type="GO" id="GO:0008745">
    <property type="term" value="F:N-acetylmuramoyl-L-alanine amidase activity"/>
    <property type="evidence" value="ECO:0007669"/>
    <property type="project" value="InterPro"/>
</dbReference>
<feature type="region of interest" description="Disordered" evidence="2">
    <location>
        <begin position="593"/>
        <end position="625"/>
    </location>
</feature>
<keyword evidence="3" id="KW-0732">Signal</keyword>
<dbReference type="InterPro" id="IPR013207">
    <property type="entry name" value="LGFP"/>
</dbReference>
<proteinExistence type="inferred from homology"/>
<dbReference type="AlphaFoldDB" id="A0A849CCH9"/>
<evidence type="ECO:0000313" key="5">
    <source>
        <dbReference type="EMBL" id="NNH74055.1"/>
    </source>
</evidence>
<feature type="region of interest" description="Disordered" evidence="2">
    <location>
        <begin position="280"/>
        <end position="303"/>
    </location>
</feature>
<reference evidence="5 6" key="1">
    <citation type="submission" date="2020-05" db="EMBL/GenBank/DDBJ databases">
        <title>MicrobeNet Type strains.</title>
        <authorList>
            <person name="Nicholson A.C."/>
        </authorList>
    </citation>
    <scope>NUCLEOTIDE SEQUENCE [LARGE SCALE GENOMIC DNA]</scope>
    <source>
        <strain evidence="5 6">JCM 3224</strain>
    </source>
</reference>
<feature type="region of interest" description="Disordered" evidence="2">
    <location>
        <begin position="109"/>
        <end position="206"/>
    </location>
</feature>
<dbReference type="SMART" id="SM00701">
    <property type="entry name" value="PGRP"/>
    <property type="match status" value="1"/>
</dbReference>
<dbReference type="InterPro" id="IPR002502">
    <property type="entry name" value="Amidase_domain"/>
</dbReference>
<keyword evidence="6" id="KW-1185">Reference proteome</keyword>
<dbReference type="InterPro" id="IPR006619">
    <property type="entry name" value="PGRP_domain_met/bac"/>
</dbReference>
<feature type="compositionally biased region" description="Low complexity" evidence="2">
    <location>
        <begin position="182"/>
        <end position="194"/>
    </location>
</feature>
<dbReference type="EMBL" id="JABELX010000012">
    <property type="protein sequence ID" value="NNH74055.1"/>
    <property type="molecule type" value="Genomic_DNA"/>
</dbReference>
<dbReference type="Pfam" id="PF08310">
    <property type="entry name" value="LGFP"/>
    <property type="match status" value="1"/>
</dbReference>
<name>A0A849CCH9_9NOCA</name>
<evidence type="ECO:0000256" key="3">
    <source>
        <dbReference type="SAM" id="SignalP"/>
    </source>
</evidence>
<dbReference type="Proteomes" id="UP000586827">
    <property type="component" value="Unassembled WGS sequence"/>
</dbReference>
<evidence type="ECO:0000259" key="4">
    <source>
        <dbReference type="SMART" id="SM00701"/>
    </source>
</evidence>
<dbReference type="CDD" id="cd06583">
    <property type="entry name" value="PGRP"/>
    <property type="match status" value="1"/>
</dbReference>
<dbReference type="GO" id="GO:0009253">
    <property type="term" value="P:peptidoglycan catabolic process"/>
    <property type="evidence" value="ECO:0007669"/>
    <property type="project" value="InterPro"/>
</dbReference>
<accession>A0A849CCH9</accession>
<organism evidence="5 6">
    <name type="scientific">Nocardia uniformis</name>
    <dbReference type="NCBI Taxonomy" id="53432"/>
    <lineage>
        <taxon>Bacteria</taxon>
        <taxon>Bacillati</taxon>
        <taxon>Actinomycetota</taxon>
        <taxon>Actinomycetes</taxon>
        <taxon>Mycobacteriales</taxon>
        <taxon>Nocardiaceae</taxon>
        <taxon>Nocardia</taxon>
    </lineage>
</organism>
<feature type="region of interest" description="Disordered" evidence="2">
    <location>
        <begin position="764"/>
        <end position="788"/>
    </location>
</feature>
<dbReference type="SUPFAM" id="SSF55846">
    <property type="entry name" value="N-acetylmuramoyl-L-alanine amidase-like"/>
    <property type="match status" value="1"/>
</dbReference>
<dbReference type="Pfam" id="PF01510">
    <property type="entry name" value="Amidase_2"/>
    <property type="match status" value="1"/>
</dbReference>
<dbReference type="PANTHER" id="PTHR11022">
    <property type="entry name" value="PEPTIDOGLYCAN RECOGNITION PROTEIN"/>
    <property type="match status" value="1"/>
</dbReference>
<protein>
    <recommendedName>
        <fullName evidence="4">Peptidoglycan recognition protein family domain-containing protein</fullName>
    </recommendedName>
</protein>
<feature type="chain" id="PRO_5032328551" description="Peptidoglycan recognition protein family domain-containing protein" evidence="3">
    <location>
        <begin position="31"/>
        <end position="788"/>
    </location>
</feature>
<comment type="similarity">
    <text evidence="1">Belongs to the N-acetylmuramoyl-L-alanine amidase 2 family.</text>
</comment>
<feature type="compositionally biased region" description="Pro residues" evidence="2">
    <location>
        <begin position="775"/>
        <end position="788"/>
    </location>
</feature>
<dbReference type="InterPro" id="IPR015510">
    <property type="entry name" value="PGRP"/>
</dbReference>
<evidence type="ECO:0000256" key="2">
    <source>
        <dbReference type="SAM" id="MobiDB-lite"/>
    </source>
</evidence>
<sequence>MHVPYRKPKRSYVLPVVALLAVTAPVSVLAMSDTPKYRDINQSNYAAIPAKLAETAWSAAPDVVLPLRDITGLPLPDLRLSDLRMLPIPASIQIPAGLPLPPGVELPSEIPLPRLGNPAASPQRPFTGAPGFIAEPGEVESQLAPDNETPAPNVESDAAPTDPGDSPAPGSTPETDTGIENPSAPTAPGSDAPAPGSPEPKAADETHAPAMPAAPLIGGDPNRPALAPGVVPNEFVDQVGAQVKEITRDTPFSMVALTAKDMSGTTAMIRAKRPDGSWGEWYSTEPVDTTARDGVPDAKSGTEPIYVGNTKAVQILLTRKPTAAKSTDIAVPEDAGQPVDPALPADPAAATPGLPRTEVAGDPAQIGLEALSAVLIDPGRGAIDSTLSEVAAPLPGGGPKVISRAQWGADESLRCEDPTYDADGVAGIAVHHTAGRNDYSKSESAGIVRAIYAYHAKTLGWCDIGYNALVDKYGQTFEGRAGGLDKAVQGAHTGGFNENTSGIAFMGNHEEEAPTSAAVQAVGDFIGWRSRIAGLDPEGYTSMISEGSQYTRYALGQSVKLPIVFAHRDVGNTSCPGDAGYDVMDRIRAIAAGVSTPETQQAPTPPRSQTDRGPAPQQSVNPDTDEDLATLADLTASLLSMLDRSTVARHWADQGGAAGPLGAPISEPYPTLDGGQYAKFTNGVVYASPGGQVFQMAGKILERFIQLGAFTGLLGMPTGNEYEVTDGVRTDFQHGSLIFNKVTNIVTTILDNYGTTQSPAASPIPATLPSLPAADPIPSPMPQAAPVP</sequence>
<comment type="caution">
    <text evidence="5">The sequence shown here is derived from an EMBL/GenBank/DDBJ whole genome shotgun (WGS) entry which is preliminary data.</text>
</comment>
<feature type="domain" description="Peptidoglycan recognition protein family" evidence="4">
    <location>
        <begin position="399"/>
        <end position="548"/>
    </location>
</feature>
<dbReference type="GO" id="GO:0008270">
    <property type="term" value="F:zinc ion binding"/>
    <property type="evidence" value="ECO:0007669"/>
    <property type="project" value="InterPro"/>
</dbReference>
<dbReference type="InterPro" id="IPR036505">
    <property type="entry name" value="Amidase/PGRP_sf"/>
</dbReference>